<accession>A0ABS9L1M8</accession>
<protein>
    <submittedName>
        <fullName evidence="7">O-antigen ligase family protein</fullName>
    </submittedName>
</protein>
<gene>
    <name evidence="7" type="ORF">LVY72_01350</name>
</gene>
<feature type="domain" description="O-antigen ligase-related" evidence="6">
    <location>
        <begin position="194"/>
        <end position="328"/>
    </location>
</feature>
<evidence type="ECO:0000256" key="1">
    <source>
        <dbReference type="ARBA" id="ARBA00004141"/>
    </source>
</evidence>
<organism evidence="7 8">
    <name type="scientific">Arthrobacter hankyongi</name>
    <dbReference type="NCBI Taxonomy" id="2904801"/>
    <lineage>
        <taxon>Bacteria</taxon>
        <taxon>Bacillati</taxon>
        <taxon>Actinomycetota</taxon>
        <taxon>Actinomycetes</taxon>
        <taxon>Micrococcales</taxon>
        <taxon>Micrococcaceae</taxon>
        <taxon>Arthrobacter</taxon>
    </lineage>
</organism>
<dbReference type="PANTHER" id="PTHR37422:SF13">
    <property type="entry name" value="LIPOPOLYSACCHARIDE BIOSYNTHESIS PROTEIN PA4999-RELATED"/>
    <property type="match status" value="1"/>
</dbReference>
<comment type="subcellular location">
    <subcellularLocation>
        <location evidence="1">Membrane</location>
        <topology evidence="1">Multi-pass membrane protein</topology>
    </subcellularLocation>
</comment>
<feature type="transmembrane region" description="Helical" evidence="5">
    <location>
        <begin position="42"/>
        <end position="62"/>
    </location>
</feature>
<evidence type="ECO:0000313" key="7">
    <source>
        <dbReference type="EMBL" id="MCG2620552.1"/>
    </source>
</evidence>
<feature type="transmembrane region" description="Helical" evidence="5">
    <location>
        <begin position="97"/>
        <end position="116"/>
    </location>
</feature>
<dbReference type="GO" id="GO:0016874">
    <property type="term" value="F:ligase activity"/>
    <property type="evidence" value="ECO:0007669"/>
    <property type="project" value="UniProtKB-KW"/>
</dbReference>
<keyword evidence="4 5" id="KW-0472">Membrane</keyword>
<evidence type="ECO:0000256" key="3">
    <source>
        <dbReference type="ARBA" id="ARBA00022989"/>
    </source>
</evidence>
<feature type="transmembrane region" description="Helical" evidence="5">
    <location>
        <begin position="228"/>
        <end position="247"/>
    </location>
</feature>
<evidence type="ECO:0000313" key="8">
    <source>
        <dbReference type="Proteomes" id="UP001165368"/>
    </source>
</evidence>
<dbReference type="EMBL" id="JAKLTQ010000001">
    <property type="protein sequence ID" value="MCG2620552.1"/>
    <property type="molecule type" value="Genomic_DNA"/>
</dbReference>
<feature type="transmembrane region" description="Helical" evidence="5">
    <location>
        <begin position="313"/>
        <end position="337"/>
    </location>
</feature>
<dbReference type="InterPro" id="IPR051533">
    <property type="entry name" value="WaaL-like"/>
</dbReference>
<feature type="transmembrane region" description="Helical" evidence="5">
    <location>
        <begin position="74"/>
        <end position="91"/>
    </location>
</feature>
<evidence type="ECO:0000259" key="6">
    <source>
        <dbReference type="Pfam" id="PF04932"/>
    </source>
</evidence>
<comment type="caution">
    <text evidence="7">The sequence shown here is derived from an EMBL/GenBank/DDBJ whole genome shotgun (WGS) entry which is preliminary data.</text>
</comment>
<reference evidence="7" key="1">
    <citation type="submission" date="2022-01" db="EMBL/GenBank/DDBJ databases">
        <authorList>
            <person name="Jo J.-H."/>
            <person name="Im W.-T."/>
        </authorList>
    </citation>
    <scope>NUCLEOTIDE SEQUENCE</scope>
    <source>
        <strain evidence="7">I2-34</strain>
    </source>
</reference>
<feature type="transmembrane region" description="Helical" evidence="5">
    <location>
        <begin position="123"/>
        <end position="144"/>
    </location>
</feature>
<dbReference type="PANTHER" id="PTHR37422">
    <property type="entry name" value="TEICHURONIC ACID BIOSYNTHESIS PROTEIN TUAE"/>
    <property type="match status" value="1"/>
</dbReference>
<keyword evidence="8" id="KW-1185">Reference proteome</keyword>
<feature type="transmembrane region" description="Helical" evidence="5">
    <location>
        <begin position="196"/>
        <end position="221"/>
    </location>
</feature>
<keyword evidence="3 5" id="KW-1133">Transmembrane helix</keyword>
<dbReference type="RefSeq" id="WP_237817652.1">
    <property type="nucleotide sequence ID" value="NZ_JAKLTQ010000001.1"/>
</dbReference>
<dbReference type="InterPro" id="IPR007016">
    <property type="entry name" value="O-antigen_ligase-rel_domated"/>
</dbReference>
<feature type="transmembrane region" description="Helical" evidence="5">
    <location>
        <begin position="12"/>
        <end position="30"/>
    </location>
</feature>
<evidence type="ECO:0000256" key="5">
    <source>
        <dbReference type="SAM" id="Phobius"/>
    </source>
</evidence>
<dbReference type="Proteomes" id="UP001165368">
    <property type="component" value="Unassembled WGS sequence"/>
</dbReference>
<keyword evidence="7" id="KW-0436">Ligase</keyword>
<sequence>MAKAFGRRPDAPAVPFIVWLLAVTSLVAWRQGVIYEGGADPVVVAKALIQCVALLIAAVMLVRTPIRQPLGGRTLGLLLFIVTVSVVGAYAQGNTVASVVLAVRILLLTATVVMVLRACPPKVVLKTLLAAMAVVGAVSAVTGMGEMLSGGRLGGGIPPLTPNDIALLCGLPALGILHEAVHGRSGVRLLAVSAGLAGLVLATGSRTAIFALAAAIVMVLLHMRRPPVQVAAAVLVAVPVIFAVAAYTTTLSNILNRADSASLVTLNSRTISWEAVLAIPFDTLQRWLGAGLSVKQIAVVGQYWDKQVFDSSWISTLAQAGVVGLVLLAVWTARTVWDSLRTPRLGRFTNAALLFILIRSVTENGLVDASVDFVVFFTLSVLLERASTSPGPFPAAAYGPSGSAAKAPSERVPAG</sequence>
<keyword evidence="2 5" id="KW-0812">Transmembrane</keyword>
<dbReference type="Pfam" id="PF04932">
    <property type="entry name" value="Wzy_C"/>
    <property type="match status" value="1"/>
</dbReference>
<proteinExistence type="predicted"/>
<evidence type="ECO:0000256" key="4">
    <source>
        <dbReference type="ARBA" id="ARBA00023136"/>
    </source>
</evidence>
<name>A0ABS9L1M8_9MICC</name>
<evidence type="ECO:0000256" key="2">
    <source>
        <dbReference type="ARBA" id="ARBA00022692"/>
    </source>
</evidence>